<evidence type="ECO:0000313" key="1">
    <source>
        <dbReference type="EMBL" id="GEO39413.1"/>
    </source>
</evidence>
<reference evidence="1 2" key="1">
    <citation type="submission" date="2019-07" db="EMBL/GenBank/DDBJ databases">
        <title>Whole genome shotgun sequence of Skermanella aerolata NBRC 106429.</title>
        <authorList>
            <person name="Hosoyama A."/>
            <person name="Uohara A."/>
            <person name="Ohji S."/>
            <person name="Ichikawa N."/>
        </authorList>
    </citation>
    <scope>NUCLEOTIDE SEQUENCE [LARGE SCALE GENOMIC DNA]</scope>
    <source>
        <strain evidence="1 2">NBRC 106429</strain>
    </source>
</reference>
<dbReference type="Proteomes" id="UP000321523">
    <property type="component" value="Unassembled WGS sequence"/>
</dbReference>
<protein>
    <submittedName>
        <fullName evidence="1">Uncharacterized protein</fullName>
    </submittedName>
</protein>
<comment type="caution">
    <text evidence="1">The sequence shown here is derived from an EMBL/GenBank/DDBJ whole genome shotgun (WGS) entry which is preliminary data.</text>
</comment>
<organism evidence="1 2">
    <name type="scientific">Skermanella aerolata</name>
    <dbReference type="NCBI Taxonomy" id="393310"/>
    <lineage>
        <taxon>Bacteria</taxon>
        <taxon>Pseudomonadati</taxon>
        <taxon>Pseudomonadota</taxon>
        <taxon>Alphaproteobacteria</taxon>
        <taxon>Rhodospirillales</taxon>
        <taxon>Azospirillaceae</taxon>
        <taxon>Skermanella</taxon>
    </lineage>
</organism>
<keyword evidence="2" id="KW-1185">Reference proteome</keyword>
<accession>A0A512DSF6</accession>
<dbReference type="AlphaFoldDB" id="A0A512DSF6"/>
<gene>
    <name evidence="1" type="ORF">SAE02_35610</name>
</gene>
<dbReference type="RefSeq" id="WP_157599331.1">
    <property type="nucleotide sequence ID" value="NZ_BJYZ01000016.1"/>
</dbReference>
<proteinExistence type="predicted"/>
<dbReference type="EMBL" id="BJYZ01000016">
    <property type="protein sequence ID" value="GEO39413.1"/>
    <property type="molecule type" value="Genomic_DNA"/>
</dbReference>
<evidence type="ECO:0000313" key="2">
    <source>
        <dbReference type="Proteomes" id="UP000321523"/>
    </source>
</evidence>
<sequence>MPVFDLEKQIKDLIAANAAEYQRGMNNAFREGMGGLAMSATRGPIGAFPYSTEQP</sequence>
<name>A0A512DSF6_9PROT</name>